<dbReference type="STRING" id="326297.Sama_1450"/>
<dbReference type="Gene3D" id="2.60.40.3230">
    <property type="match status" value="1"/>
</dbReference>
<evidence type="ECO:0008006" key="3">
    <source>
        <dbReference type="Google" id="ProtNLM"/>
    </source>
</evidence>
<dbReference type="KEGG" id="saz:Sama_1450"/>
<name>A1S5K1_SHEAM</name>
<gene>
    <name evidence="1" type="ordered locus">Sama_1450</name>
</gene>
<dbReference type="Pfam" id="PF07233">
    <property type="entry name" value="DUF1425"/>
    <property type="match status" value="1"/>
</dbReference>
<dbReference type="AlphaFoldDB" id="A1S5K1"/>
<accession>A1S5K1</accession>
<evidence type="ECO:0000313" key="1">
    <source>
        <dbReference type="EMBL" id="ABL99657.1"/>
    </source>
</evidence>
<dbReference type="Proteomes" id="UP000009175">
    <property type="component" value="Chromosome"/>
</dbReference>
<dbReference type="eggNOG" id="COG5633">
    <property type="taxonomic scope" value="Bacteria"/>
</dbReference>
<dbReference type="InterPro" id="IPR010824">
    <property type="entry name" value="DUF1425"/>
</dbReference>
<dbReference type="DNASU" id="4603702"/>
<evidence type="ECO:0000313" key="2">
    <source>
        <dbReference type="Proteomes" id="UP000009175"/>
    </source>
</evidence>
<dbReference type="InterPro" id="IPR038483">
    <property type="entry name" value="YcfL-like_sf"/>
</dbReference>
<keyword evidence="2" id="KW-1185">Reference proteome</keyword>
<dbReference type="PROSITE" id="PS51257">
    <property type="entry name" value="PROKAR_LIPOPROTEIN"/>
    <property type="match status" value="1"/>
</dbReference>
<sequence length="139" mass="14931">MFGKTGGFMKIAQLVLLVALVVLAGGCAKHTAGISGSSSGETRVDNSTFGREVSVGELKMSSSGDLLTAHALIQSRVATDLRLQYRFTWYDTQGLVIDGEGQSWQSLKLHGMQQMQVSSAAPNPSASRFEVYVRKAFSN</sequence>
<organism evidence="1 2">
    <name type="scientific">Shewanella amazonensis (strain ATCC BAA-1098 / SB2B)</name>
    <dbReference type="NCBI Taxonomy" id="326297"/>
    <lineage>
        <taxon>Bacteria</taxon>
        <taxon>Pseudomonadati</taxon>
        <taxon>Pseudomonadota</taxon>
        <taxon>Gammaproteobacteria</taxon>
        <taxon>Alteromonadales</taxon>
        <taxon>Shewanellaceae</taxon>
        <taxon>Shewanella</taxon>
    </lineage>
</organism>
<dbReference type="HOGENOM" id="CLU_145387_0_0_6"/>
<dbReference type="CDD" id="cd09030">
    <property type="entry name" value="DUF1425"/>
    <property type="match status" value="1"/>
</dbReference>
<dbReference type="EMBL" id="CP000507">
    <property type="protein sequence ID" value="ABL99657.1"/>
    <property type="molecule type" value="Genomic_DNA"/>
</dbReference>
<protein>
    <recommendedName>
        <fullName evidence="3">Lipoprotein</fullName>
    </recommendedName>
</protein>
<reference evidence="1 2" key="1">
    <citation type="submission" date="2006-12" db="EMBL/GenBank/DDBJ databases">
        <title>Complete sequence of Shewanella amazonensis SB2B.</title>
        <authorList>
            <consortium name="US DOE Joint Genome Institute"/>
            <person name="Copeland A."/>
            <person name="Lucas S."/>
            <person name="Lapidus A."/>
            <person name="Barry K."/>
            <person name="Detter J.C."/>
            <person name="Glavina del Rio T."/>
            <person name="Hammon N."/>
            <person name="Israni S."/>
            <person name="Dalin E."/>
            <person name="Tice H."/>
            <person name="Pitluck S."/>
            <person name="Munk A.C."/>
            <person name="Brettin T."/>
            <person name="Bruce D."/>
            <person name="Han C."/>
            <person name="Tapia R."/>
            <person name="Gilna P."/>
            <person name="Schmutz J."/>
            <person name="Larimer F."/>
            <person name="Land M."/>
            <person name="Hauser L."/>
            <person name="Kyrpides N."/>
            <person name="Mikhailova N."/>
            <person name="Fredrickson J."/>
            <person name="Richardson P."/>
        </authorList>
    </citation>
    <scope>NUCLEOTIDE SEQUENCE [LARGE SCALE GENOMIC DNA]</scope>
    <source>
        <strain evidence="2">ATCC BAA-1098 / SB2B</strain>
    </source>
</reference>
<proteinExistence type="predicted"/>